<dbReference type="CDD" id="cd06225">
    <property type="entry name" value="HAMP"/>
    <property type="match status" value="1"/>
</dbReference>
<keyword evidence="7 14" id="KW-0418">Kinase</keyword>
<dbReference type="EMBL" id="CP025682">
    <property type="protein sequence ID" value="AUN95802.1"/>
    <property type="molecule type" value="Genomic_DNA"/>
</dbReference>
<dbReference type="Pfam" id="PF00512">
    <property type="entry name" value="HisKA"/>
    <property type="match status" value="1"/>
</dbReference>
<dbReference type="Gene3D" id="6.10.340.10">
    <property type="match status" value="1"/>
</dbReference>
<dbReference type="Pfam" id="PF02518">
    <property type="entry name" value="HATPase_c"/>
    <property type="match status" value="1"/>
</dbReference>
<feature type="domain" description="Histidine kinase" evidence="12">
    <location>
        <begin position="276"/>
        <end position="478"/>
    </location>
</feature>
<dbReference type="SMART" id="SM00388">
    <property type="entry name" value="HisKA"/>
    <property type="match status" value="1"/>
</dbReference>
<keyword evidence="11" id="KW-0812">Transmembrane</keyword>
<feature type="transmembrane region" description="Helical" evidence="11">
    <location>
        <begin position="14"/>
        <end position="37"/>
    </location>
</feature>
<dbReference type="EC" id="2.7.13.3" evidence="3"/>
<dbReference type="SUPFAM" id="SSF47384">
    <property type="entry name" value="Homodimeric domain of signal transducing histidine kinase"/>
    <property type="match status" value="1"/>
</dbReference>
<dbReference type="Gene3D" id="1.10.287.130">
    <property type="match status" value="1"/>
</dbReference>
<evidence type="ECO:0000256" key="11">
    <source>
        <dbReference type="SAM" id="Phobius"/>
    </source>
</evidence>
<dbReference type="KEGG" id="atw:C0099_13205"/>
<evidence type="ECO:0000256" key="9">
    <source>
        <dbReference type="ARBA" id="ARBA00023012"/>
    </source>
</evidence>
<dbReference type="SUPFAM" id="SSF55874">
    <property type="entry name" value="ATPase domain of HSP90 chaperone/DNA topoisomerase II/histidine kinase"/>
    <property type="match status" value="1"/>
</dbReference>
<dbReference type="PROSITE" id="PS50109">
    <property type="entry name" value="HIS_KIN"/>
    <property type="match status" value="1"/>
</dbReference>
<dbReference type="PRINTS" id="PR00344">
    <property type="entry name" value="BCTRLSENSOR"/>
</dbReference>
<organism evidence="14 15">
    <name type="scientific">Pseudazoarcus pumilus</name>
    <dbReference type="NCBI Taxonomy" id="2067960"/>
    <lineage>
        <taxon>Bacteria</taxon>
        <taxon>Pseudomonadati</taxon>
        <taxon>Pseudomonadota</taxon>
        <taxon>Betaproteobacteria</taxon>
        <taxon>Rhodocyclales</taxon>
        <taxon>Zoogloeaceae</taxon>
        <taxon>Pseudazoarcus</taxon>
    </lineage>
</organism>
<keyword evidence="6" id="KW-0547">Nucleotide-binding</keyword>
<dbReference type="CDD" id="cd00082">
    <property type="entry name" value="HisKA"/>
    <property type="match status" value="1"/>
</dbReference>
<keyword evidence="11" id="KW-0472">Membrane</keyword>
<dbReference type="PANTHER" id="PTHR43065:SF10">
    <property type="entry name" value="PEROXIDE STRESS-ACTIVATED HISTIDINE KINASE MAK3"/>
    <property type="match status" value="1"/>
</dbReference>
<evidence type="ECO:0000256" key="8">
    <source>
        <dbReference type="ARBA" id="ARBA00022840"/>
    </source>
</evidence>
<dbReference type="InterPro" id="IPR003594">
    <property type="entry name" value="HATPase_dom"/>
</dbReference>
<dbReference type="GO" id="GO:0005524">
    <property type="term" value="F:ATP binding"/>
    <property type="evidence" value="ECO:0007669"/>
    <property type="project" value="UniProtKB-KW"/>
</dbReference>
<protein>
    <recommendedName>
        <fullName evidence="3">histidine kinase</fullName>
        <ecNumber evidence="3">2.7.13.3</ecNumber>
    </recommendedName>
</protein>
<dbReference type="PANTHER" id="PTHR43065">
    <property type="entry name" value="SENSOR HISTIDINE KINASE"/>
    <property type="match status" value="1"/>
</dbReference>
<keyword evidence="5" id="KW-0808">Transferase</keyword>
<evidence type="ECO:0000256" key="2">
    <source>
        <dbReference type="ARBA" id="ARBA00004370"/>
    </source>
</evidence>
<evidence type="ECO:0000256" key="1">
    <source>
        <dbReference type="ARBA" id="ARBA00000085"/>
    </source>
</evidence>
<evidence type="ECO:0000313" key="15">
    <source>
        <dbReference type="Proteomes" id="UP000242205"/>
    </source>
</evidence>
<evidence type="ECO:0000313" key="14">
    <source>
        <dbReference type="EMBL" id="AUN95802.1"/>
    </source>
</evidence>
<gene>
    <name evidence="14" type="ORF">C0099_13205</name>
</gene>
<evidence type="ECO:0000256" key="5">
    <source>
        <dbReference type="ARBA" id="ARBA00022679"/>
    </source>
</evidence>
<keyword evidence="15" id="KW-1185">Reference proteome</keyword>
<keyword evidence="8" id="KW-0067">ATP-binding</keyword>
<dbReference type="InterPro" id="IPR036890">
    <property type="entry name" value="HATPase_C_sf"/>
</dbReference>
<comment type="subcellular location">
    <subcellularLocation>
        <location evidence="2">Membrane</location>
    </subcellularLocation>
</comment>
<dbReference type="InterPro" id="IPR003660">
    <property type="entry name" value="HAMP_dom"/>
</dbReference>
<dbReference type="InterPro" id="IPR003661">
    <property type="entry name" value="HisK_dim/P_dom"/>
</dbReference>
<keyword evidence="11" id="KW-1133">Transmembrane helix</keyword>
<evidence type="ECO:0000256" key="7">
    <source>
        <dbReference type="ARBA" id="ARBA00022777"/>
    </source>
</evidence>
<dbReference type="InterPro" id="IPR036097">
    <property type="entry name" value="HisK_dim/P_sf"/>
</dbReference>
<dbReference type="AlphaFoldDB" id="A0A2I6S971"/>
<comment type="catalytic activity">
    <reaction evidence="1">
        <text>ATP + protein L-histidine = ADP + protein N-phospho-L-histidine.</text>
        <dbReference type="EC" id="2.7.13.3"/>
    </reaction>
</comment>
<keyword evidence="9" id="KW-0902">Two-component regulatory system</keyword>
<dbReference type="PROSITE" id="PS50885">
    <property type="entry name" value="HAMP"/>
    <property type="match status" value="1"/>
</dbReference>
<dbReference type="CDD" id="cd00075">
    <property type="entry name" value="HATPase"/>
    <property type="match status" value="1"/>
</dbReference>
<dbReference type="Gene3D" id="3.30.565.10">
    <property type="entry name" value="Histidine kinase-like ATPase, C-terminal domain"/>
    <property type="match status" value="1"/>
</dbReference>
<evidence type="ECO:0000256" key="10">
    <source>
        <dbReference type="SAM" id="Coils"/>
    </source>
</evidence>
<feature type="transmembrane region" description="Helical" evidence="11">
    <location>
        <begin position="168"/>
        <end position="189"/>
    </location>
</feature>
<accession>A0A2I6S971</accession>
<sequence length="485" mass="52978">MKIPVLPGSLRSVLALQVALPVLAILAAILAISLTALGQFVENRMQRDLQLVARAIHLPVMQALARNDLEQLQSNLASVFSMGEVYGAYLFDGEGRRLVSFGRERPTRAQAGDALKLSREGQFEQYENIRGQNVYSFFLPLFDEIGQPDGLLQVTRLRSDFDQAITRLTVGTWVGFAFAALLILVALSMGHQRAIGRPLAQLVGSMQRVERGEREHRAEEQGPRELRQLARRLNEMLDAIRDAEAQAERQRTENARIEAQLRRSETLAALGQLSAGVAHELGAPLSVVDGRARRLLRVATDGEGATELREIREQVARMTSIIEQLLAFARGSRAEHRQLDVGALVERATALCADEGPTPRIEGGPDARVRGDALGLEQALVNLVRNARQARPGGEVSITWREQGGRVVIVVDDDGPGVPEAERACIFEPFFTTKTPGEGTGLGLAIVQRVVREHGGEARVSASPAGGARFELHLPRDHGREATDA</sequence>
<dbReference type="Proteomes" id="UP000242205">
    <property type="component" value="Chromosome"/>
</dbReference>
<feature type="domain" description="HAMP" evidence="13">
    <location>
        <begin position="193"/>
        <end position="245"/>
    </location>
</feature>
<evidence type="ECO:0000256" key="4">
    <source>
        <dbReference type="ARBA" id="ARBA00022553"/>
    </source>
</evidence>
<dbReference type="Pfam" id="PF00672">
    <property type="entry name" value="HAMP"/>
    <property type="match status" value="1"/>
</dbReference>
<keyword evidence="10" id="KW-0175">Coiled coil</keyword>
<reference evidence="14 15" key="1">
    <citation type="submission" date="2018-01" db="EMBL/GenBank/DDBJ databases">
        <authorList>
            <person name="Fu G.-Y."/>
        </authorList>
    </citation>
    <scope>NUCLEOTIDE SEQUENCE [LARGE SCALE GENOMIC DNA]</scope>
    <source>
        <strain evidence="14 15">SY39</strain>
    </source>
</reference>
<evidence type="ECO:0000259" key="13">
    <source>
        <dbReference type="PROSITE" id="PS50885"/>
    </source>
</evidence>
<evidence type="ECO:0000256" key="3">
    <source>
        <dbReference type="ARBA" id="ARBA00012438"/>
    </source>
</evidence>
<dbReference type="InterPro" id="IPR004358">
    <property type="entry name" value="Sig_transdc_His_kin-like_C"/>
</dbReference>
<dbReference type="GO" id="GO:0016020">
    <property type="term" value="C:membrane"/>
    <property type="evidence" value="ECO:0007669"/>
    <property type="project" value="UniProtKB-SubCell"/>
</dbReference>
<dbReference type="SMART" id="SM00304">
    <property type="entry name" value="HAMP"/>
    <property type="match status" value="1"/>
</dbReference>
<dbReference type="RefSeq" id="WP_102247847.1">
    <property type="nucleotide sequence ID" value="NZ_CP025682.1"/>
</dbReference>
<dbReference type="GO" id="GO:0000155">
    <property type="term" value="F:phosphorelay sensor kinase activity"/>
    <property type="evidence" value="ECO:0007669"/>
    <property type="project" value="InterPro"/>
</dbReference>
<keyword evidence="4" id="KW-0597">Phosphoprotein</keyword>
<feature type="coiled-coil region" evidence="10">
    <location>
        <begin position="226"/>
        <end position="267"/>
    </location>
</feature>
<evidence type="ECO:0000256" key="6">
    <source>
        <dbReference type="ARBA" id="ARBA00022741"/>
    </source>
</evidence>
<name>A0A2I6S971_9RHOO</name>
<dbReference type="InterPro" id="IPR005467">
    <property type="entry name" value="His_kinase_dom"/>
</dbReference>
<dbReference type="SMART" id="SM00387">
    <property type="entry name" value="HATPase_c"/>
    <property type="match status" value="1"/>
</dbReference>
<dbReference type="SUPFAM" id="SSF158472">
    <property type="entry name" value="HAMP domain-like"/>
    <property type="match status" value="1"/>
</dbReference>
<evidence type="ECO:0000259" key="12">
    <source>
        <dbReference type="PROSITE" id="PS50109"/>
    </source>
</evidence>
<dbReference type="OrthoDB" id="224978at2"/>
<proteinExistence type="predicted"/>